<accession>Q8LT93</accession>
<proteinExistence type="predicted"/>
<name>Q8LT93_9CAUD</name>
<sequence length="120" mass="13234">MSMQYTILLGAGAHIDDTTSAKAMRADLVQTHIKSWTEQLCAVFGGCTMSIVDGNYVMNNGELCTESSFQFTCIKFGDNTVEQAQAWIEVKLIARDMCKVFEQECVLISRHACDAELVGV</sequence>
<dbReference type="EMBL" id="AY095314">
    <property type="protein sequence ID" value="AAM28354.1"/>
    <property type="molecule type" value="Genomic_DNA"/>
</dbReference>
<dbReference type="GeneID" id="956038"/>
<dbReference type="Proteomes" id="UP000001794">
    <property type="component" value="Segment"/>
</dbReference>
<protein>
    <submittedName>
        <fullName evidence="1">Uncharacterized protein</fullName>
    </submittedName>
</protein>
<evidence type="ECO:0000313" key="1">
    <source>
        <dbReference type="EMBL" id="AAM28354.1"/>
    </source>
</evidence>
<evidence type="ECO:0000313" key="2">
    <source>
        <dbReference type="Proteomes" id="UP000001794"/>
    </source>
</evidence>
<dbReference type="KEGG" id="vg:956038"/>
<dbReference type="RefSeq" id="NP_640267.1">
    <property type="nucleotide sequence ID" value="NC_003907.2"/>
</dbReference>
<keyword evidence="2" id="KW-1185">Reference proteome</keyword>
<reference evidence="1 2" key="1">
    <citation type="journal article" date="2003" name="Virology">
        <title>The complete sequence of marine bacteriophage VpV262 infecting vibrio parahaemolyticus indicates that an ancestral component of a T7 viral supergroup is widespread in the marine environment.</title>
        <authorList>
            <person name="Hardies S.C."/>
            <person name="Comeau A.M."/>
            <person name="Serwer P."/>
            <person name="Suttle C.A."/>
        </authorList>
    </citation>
    <scope>NUCLEOTIDE SEQUENCE</scope>
</reference>
<organism evidence="1 2">
    <name type="scientific">Vibrio phage VpV262</name>
    <dbReference type="NCBI Taxonomy" id="2907796"/>
    <lineage>
        <taxon>Viruses</taxon>
        <taxon>Duplodnaviria</taxon>
        <taxon>Heunggongvirae</taxon>
        <taxon>Uroviricota</taxon>
        <taxon>Caudoviricetes</taxon>
        <taxon>Zobellviridae</taxon>
        <taxon>Vipivirus</taxon>
        <taxon>Vipivirus canadense</taxon>
    </lineage>
</organism>